<dbReference type="EMBL" id="JAUEPP010000001">
    <property type="protein sequence ID" value="KAK3355408.1"/>
    <property type="molecule type" value="Genomic_DNA"/>
</dbReference>
<keyword evidence="4" id="KW-0964">Secreted</keyword>
<protein>
    <recommendedName>
        <fullName evidence="11">CFEM domain-containing protein</fullName>
    </recommendedName>
</protein>
<evidence type="ECO:0000256" key="2">
    <source>
        <dbReference type="ARBA" id="ARBA00004613"/>
    </source>
</evidence>
<evidence type="ECO:0000256" key="3">
    <source>
        <dbReference type="ARBA" id="ARBA00010031"/>
    </source>
</evidence>
<feature type="signal peptide" evidence="10">
    <location>
        <begin position="1"/>
        <end position="23"/>
    </location>
</feature>
<evidence type="ECO:0000256" key="1">
    <source>
        <dbReference type="ARBA" id="ARBA00004589"/>
    </source>
</evidence>
<comment type="caution">
    <text evidence="12">The sequence shown here is derived from an EMBL/GenBank/DDBJ whole genome shotgun (WGS) entry which is preliminary data.</text>
</comment>
<evidence type="ECO:0000259" key="11">
    <source>
        <dbReference type="PROSITE" id="PS52012"/>
    </source>
</evidence>
<keyword evidence="13" id="KW-1185">Reference proteome</keyword>
<evidence type="ECO:0000256" key="7">
    <source>
        <dbReference type="ARBA" id="ARBA00023157"/>
    </source>
</evidence>
<accession>A0AAE0JQ41</accession>
<comment type="caution">
    <text evidence="9">Lacks conserved residue(s) required for the propagation of feature annotation.</text>
</comment>
<dbReference type="GO" id="GO:0005576">
    <property type="term" value="C:extracellular region"/>
    <property type="evidence" value="ECO:0007669"/>
    <property type="project" value="UniProtKB-SubCell"/>
</dbReference>
<sequence length="234" mass="25175">MAFNSNSSLALLTTLSLTTLTNADVPVSIFSYTPYLQQRECVKDCIWHSGFTAKDLIVALGCSGPWVNECYCSGNDNYEHASTASSFLQSCVADSCRTPSTDMLVTSAFGVYNEYCAEAGMAIPLVVASTTGSGEVTGVVTESVGRGEPTAGFEDGTGSLGTGSGEFHHLAFSLSLCTFLPTLSWPIYYYITRLIHRCESRDSSRFYRRCLGTGCICCHYMASQGQGSCISFQT</sequence>
<organism evidence="12 13">
    <name type="scientific">Neurospora tetraspora</name>
    <dbReference type="NCBI Taxonomy" id="94610"/>
    <lineage>
        <taxon>Eukaryota</taxon>
        <taxon>Fungi</taxon>
        <taxon>Dikarya</taxon>
        <taxon>Ascomycota</taxon>
        <taxon>Pezizomycotina</taxon>
        <taxon>Sordariomycetes</taxon>
        <taxon>Sordariomycetidae</taxon>
        <taxon>Sordariales</taxon>
        <taxon>Sordariaceae</taxon>
        <taxon>Neurospora</taxon>
    </lineage>
</organism>
<dbReference type="Proteomes" id="UP001278500">
    <property type="component" value="Unassembled WGS sequence"/>
</dbReference>
<dbReference type="GeneID" id="87863234"/>
<keyword evidence="5" id="KW-0336">GPI-anchor</keyword>
<keyword evidence="6 10" id="KW-0732">Signal</keyword>
<keyword evidence="7" id="KW-1015">Disulfide bond</keyword>
<evidence type="ECO:0000256" key="9">
    <source>
        <dbReference type="PROSITE-ProRule" id="PRU01356"/>
    </source>
</evidence>
<keyword evidence="5" id="KW-0325">Glycoprotein</keyword>
<evidence type="ECO:0000313" key="12">
    <source>
        <dbReference type="EMBL" id="KAK3355408.1"/>
    </source>
</evidence>
<evidence type="ECO:0000256" key="5">
    <source>
        <dbReference type="ARBA" id="ARBA00022622"/>
    </source>
</evidence>
<dbReference type="RefSeq" id="XP_062686786.1">
    <property type="nucleotide sequence ID" value="XM_062826080.1"/>
</dbReference>
<evidence type="ECO:0000256" key="4">
    <source>
        <dbReference type="ARBA" id="ARBA00022525"/>
    </source>
</evidence>
<evidence type="ECO:0000256" key="8">
    <source>
        <dbReference type="ARBA" id="ARBA00023288"/>
    </source>
</evidence>
<dbReference type="GO" id="GO:0098552">
    <property type="term" value="C:side of membrane"/>
    <property type="evidence" value="ECO:0007669"/>
    <property type="project" value="UniProtKB-KW"/>
</dbReference>
<dbReference type="PROSITE" id="PS52012">
    <property type="entry name" value="CFEM"/>
    <property type="match status" value="1"/>
</dbReference>
<evidence type="ECO:0000313" key="13">
    <source>
        <dbReference type="Proteomes" id="UP001278500"/>
    </source>
</evidence>
<keyword evidence="8" id="KW-0449">Lipoprotein</keyword>
<dbReference type="AlphaFoldDB" id="A0AAE0JQ41"/>
<feature type="domain" description="CFEM" evidence="11">
    <location>
        <begin position="13"/>
        <end position="143"/>
    </location>
</feature>
<feature type="chain" id="PRO_5042251719" description="CFEM domain-containing protein" evidence="10">
    <location>
        <begin position="24"/>
        <end position="234"/>
    </location>
</feature>
<reference evidence="12" key="1">
    <citation type="journal article" date="2023" name="Mol. Phylogenet. Evol.">
        <title>Genome-scale phylogeny and comparative genomics of the fungal order Sordariales.</title>
        <authorList>
            <person name="Hensen N."/>
            <person name="Bonometti L."/>
            <person name="Westerberg I."/>
            <person name="Brannstrom I.O."/>
            <person name="Guillou S."/>
            <person name="Cros-Aarteil S."/>
            <person name="Calhoun S."/>
            <person name="Haridas S."/>
            <person name="Kuo A."/>
            <person name="Mondo S."/>
            <person name="Pangilinan J."/>
            <person name="Riley R."/>
            <person name="LaButti K."/>
            <person name="Andreopoulos B."/>
            <person name="Lipzen A."/>
            <person name="Chen C."/>
            <person name="Yan M."/>
            <person name="Daum C."/>
            <person name="Ng V."/>
            <person name="Clum A."/>
            <person name="Steindorff A."/>
            <person name="Ohm R.A."/>
            <person name="Martin F."/>
            <person name="Silar P."/>
            <person name="Natvig D.O."/>
            <person name="Lalanne C."/>
            <person name="Gautier V."/>
            <person name="Ament-Velasquez S.L."/>
            <person name="Kruys A."/>
            <person name="Hutchinson M.I."/>
            <person name="Powell A.J."/>
            <person name="Barry K."/>
            <person name="Miller A.N."/>
            <person name="Grigoriev I.V."/>
            <person name="Debuchy R."/>
            <person name="Gladieux P."/>
            <person name="Hiltunen Thoren M."/>
            <person name="Johannesson H."/>
        </authorList>
    </citation>
    <scope>NUCLEOTIDE SEQUENCE</scope>
    <source>
        <strain evidence="12">CBS 560.94</strain>
    </source>
</reference>
<name>A0AAE0JQ41_9PEZI</name>
<keyword evidence="5" id="KW-0472">Membrane</keyword>
<proteinExistence type="inferred from homology"/>
<evidence type="ECO:0000256" key="6">
    <source>
        <dbReference type="ARBA" id="ARBA00022729"/>
    </source>
</evidence>
<evidence type="ECO:0000256" key="10">
    <source>
        <dbReference type="SAM" id="SignalP"/>
    </source>
</evidence>
<reference evidence="12" key="2">
    <citation type="submission" date="2023-06" db="EMBL/GenBank/DDBJ databases">
        <authorList>
            <consortium name="Lawrence Berkeley National Laboratory"/>
            <person name="Haridas S."/>
            <person name="Hensen N."/>
            <person name="Bonometti L."/>
            <person name="Westerberg I."/>
            <person name="Brannstrom I.O."/>
            <person name="Guillou S."/>
            <person name="Cros-Aarteil S."/>
            <person name="Calhoun S."/>
            <person name="Kuo A."/>
            <person name="Mondo S."/>
            <person name="Pangilinan J."/>
            <person name="Riley R."/>
            <person name="Labutti K."/>
            <person name="Andreopoulos B."/>
            <person name="Lipzen A."/>
            <person name="Chen C."/>
            <person name="Yanf M."/>
            <person name="Daum C."/>
            <person name="Ng V."/>
            <person name="Clum A."/>
            <person name="Steindorff A."/>
            <person name="Ohm R."/>
            <person name="Martin F."/>
            <person name="Silar P."/>
            <person name="Natvig D."/>
            <person name="Lalanne C."/>
            <person name="Gautier V."/>
            <person name="Ament-Velasquez S.L."/>
            <person name="Kruys A."/>
            <person name="Hutchinson M.I."/>
            <person name="Powell A.J."/>
            <person name="Barry K."/>
            <person name="Miller A.N."/>
            <person name="Grigoriev I.V."/>
            <person name="Debuchy R."/>
            <person name="Gladieux P."/>
            <person name="Thoren M.H."/>
            <person name="Johannesson H."/>
        </authorList>
    </citation>
    <scope>NUCLEOTIDE SEQUENCE</scope>
    <source>
        <strain evidence="12">CBS 560.94</strain>
    </source>
</reference>
<gene>
    <name evidence="12" type="ORF">B0H65DRAFT_451904</name>
</gene>
<comment type="subcellular location">
    <subcellularLocation>
        <location evidence="1">Membrane</location>
        <topology evidence="1">Lipid-anchor</topology>
        <topology evidence="1">GPI-anchor</topology>
    </subcellularLocation>
    <subcellularLocation>
        <location evidence="2">Secreted</location>
    </subcellularLocation>
</comment>
<comment type="similarity">
    <text evidence="3">Belongs to the RBT5 family.</text>
</comment>
<dbReference type="InterPro" id="IPR008427">
    <property type="entry name" value="Extracellular_membr_CFEM_dom"/>
</dbReference>